<sequence>MRRSGASLWQRVGGRGRGVELVTVVPCVHRLSDYSSDEHAQKGAGITKETAEQAQLPLKKNSERMSDELEERTLEVSKKMAAPRVMEQKMINLVSDEEEELQNDLPGQ</sequence>
<keyword evidence="3" id="KW-1185">Reference proteome</keyword>
<comment type="caution">
    <text evidence="2">The sequence shown here is derived from an EMBL/GenBank/DDBJ whole genome shotgun (WGS) entry which is preliminary data.</text>
</comment>
<dbReference type="Proteomes" id="UP001066276">
    <property type="component" value="Chromosome 1_2"/>
</dbReference>
<proteinExistence type="predicted"/>
<evidence type="ECO:0000313" key="2">
    <source>
        <dbReference type="EMBL" id="KAJ1208049.1"/>
    </source>
</evidence>
<dbReference type="AlphaFoldDB" id="A0AAV7W4Q8"/>
<reference evidence="2" key="1">
    <citation type="journal article" date="2022" name="bioRxiv">
        <title>Sequencing and chromosome-scale assembly of the giantPleurodeles waltlgenome.</title>
        <authorList>
            <person name="Brown T."/>
            <person name="Elewa A."/>
            <person name="Iarovenko S."/>
            <person name="Subramanian E."/>
            <person name="Araus A.J."/>
            <person name="Petzold A."/>
            <person name="Susuki M."/>
            <person name="Suzuki K.-i.T."/>
            <person name="Hayashi T."/>
            <person name="Toyoda A."/>
            <person name="Oliveira C."/>
            <person name="Osipova E."/>
            <person name="Leigh N.D."/>
            <person name="Simon A."/>
            <person name="Yun M.H."/>
        </authorList>
    </citation>
    <scope>NUCLEOTIDE SEQUENCE</scope>
    <source>
        <strain evidence="2">20211129_DDA</strain>
        <tissue evidence="2">Liver</tissue>
    </source>
</reference>
<evidence type="ECO:0000256" key="1">
    <source>
        <dbReference type="SAM" id="MobiDB-lite"/>
    </source>
</evidence>
<feature type="region of interest" description="Disordered" evidence="1">
    <location>
        <begin position="35"/>
        <end position="55"/>
    </location>
</feature>
<name>A0AAV7W4Q8_PLEWA</name>
<organism evidence="2 3">
    <name type="scientific">Pleurodeles waltl</name>
    <name type="common">Iberian ribbed newt</name>
    <dbReference type="NCBI Taxonomy" id="8319"/>
    <lineage>
        <taxon>Eukaryota</taxon>
        <taxon>Metazoa</taxon>
        <taxon>Chordata</taxon>
        <taxon>Craniata</taxon>
        <taxon>Vertebrata</taxon>
        <taxon>Euteleostomi</taxon>
        <taxon>Amphibia</taxon>
        <taxon>Batrachia</taxon>
        <taxon>Caudata</taxon>
        <taxon>Salamandroidea</taxon>
        <taxon>Salamandridae</taxon>
        <taxon>Pleurodelinae</taxon>
        <taxon>Pleurodeles</taxon>
    </lineage>
</organism>
<dbReference type="EMBL" id="JANPWB010000002">
    <property type="protein sequence ID" value="KAJ1208049.1"/>
    <property type="molecule type" value="Genomic_DNA"/>
</dbReference>
<protein>
    <submittedName>
        <fullName evidence="2">Uncharacterized protein</fullName>
    </submittedName>
</protein>
<evidence type="ECO:0000313" key="3">
    <source>
        <dbReference type="Proteomes" id="UP001066276"/>
    </source>
</evidence>
<gene>
    <name evidence="2" type="ORF">NDU88_003439</name>
</gene>
<accession>A0AAV7W4Q8</accession>